<dbReference type="InParanoid" id="A0A672IC46"/>
<name>A0A672IC46_SALFA</name>
<feature type="compositionally biased region" description="Low complexity" evidence="1">
    <location>
        <begin position="45"/>
        <end position="59"/>
    </location>
</feature>
<feature type="domain" description="DUF4585" evidence="2">
    <location>
        <begin position="218"/>
        <end position="290"/>
    </location>
</feature>
<sequence>MDKACSSIDKSKMAAPTREGMKRQDDKDRQAPQAARASSTVGGHATLSLSAKSATSATTPQLKNIEQILQDTKHPVLDFPKLPVSVRHSQAGQSGTEVDEPKAADRFSQGFSTDSDDYLTIPVNPRPTSSKKSLSVDKTSSHASARTKSPGQTGTGVPSQSEPSAGIKLSSIVMETHSAEGTSASIYHSLPRGLAGSQPQFYCFSPAVTPALVDPFQTVERKMLLDPSSGNYYLVDTPVQMTTKRLFDPELGQYVDVPMSQPPLAPIPIQIPHLALSPGPAYMLYPSFLPTPSVMPTQALVQPAAGGEDRVSSHPTEGVYMESPVYMATGSFPHAACGPQQVAPTAVRPPRPLISFNPQQGTRIVAPPSFDGTTMSFVVEHR</sequence>
<dbReference type="InterPro" id="IPR052303">
    <property type="entry name" value="CEFIP"/>
</dbReference>
<feature type="compositionally biased region" description="Polar residues" evidence="1">
    <location>
        <begin position="126"/>
        <end position="163"/>
    </location>
</feature>
<accession>A0A672IC46</accession>
<proteinExistence type="predicted"/>
<dbReference type="Ensembl" id="ENSSFAT00005040720.1">
    <property type="protein sequence ID" value="ENSSFAP00005039268.1"/>
    <property type="gene ID" value="ENSSFAG00005019647.1"/>
</dbReference>
<feature type="region of interest" description="Disordered" evidence="1">
    <location>
        <begin position="1"/>
        <end position="59"/>
    </location>
</feature>
<reference evidence="3" key="3">
    <citation type="submission" date="2025-09" db="UniProtKB">
        <authorList>
            <consortium name="Ensembl"/>
        </authorList>
    </citation>
    <scope>IDENTIFICATION</scope>
</reference>
<dbReference type="Proteomes" id="UP000472267">
    <property type="component" value="Chromosome 3"/>
</dbReference>
<evidence type="ECO:0000313" key="4">
    <source>
        <dbReference type="Proteomes" id="UP000472267"/>
    </source>
</evidence>
<protein>
    <recommendedName>
        <fullName evidence="2">DUF4585 domain-containing protein</fullName>
    </recommendedName>
</protein>
<dbReference type="PANTHER" id="PTHR33775">
    <property type="entry name" value="CARDIAC-ENRICHED FHL2-INTERACTING PROTEIN-RELATED"/>
    <property type="match status" value="1"/>
</dbReference>
<organism evidence="3 4">
    <name type="scientific">Salarias fasciatus</name>
    <name type="common">Jewelled blenny</name>
    <name type="synonym">Blennius fasciatus</name>
    <dbReference type="NCBI Taxonomy" id="181472"/>
    <lineage>
        <taxon>Eukaryota</taxon>
        <taxon>Metazoa</taxon>
        <taxon>Chordata</taxon>
        <taxon>Craniata</taxon>
        <taxon>Vertebrata</taxon>
        <taxon>Euteleostomi</taxon>
        <taxon>Actinopterygii</taxon>
        <taxon>Neopterygii</taxon>
        <taxon>Teleostei</taxon>
        <taxon>Neoteleostei</taxon>
        <taxon>Acanthomorphata</taxon>
        <taxon>Ovalentaria</taxon>
        <taxon>Blenniimorphae</taxon>
        <taxon>Blenniiformes</taxon>
        <taxon>Blennioidei</taxon>
        <taxon>Blenniidae</taxon>
        <taxon>Salariinae</taxon>
        <taxon>Salarias</taxon>
    </lineage>
</organism>
<dbReference type="OMA" id="CERNQIS"/>
<evidence type="ECO:0000313" key="3">
    <source>
        <dbReference type="Ensembl" id="ENSSFAP00005039268.1"/>
    </source>
</evidence>
<evidence type="ECO:0000259" key="2">
    <source>
        <dbReference type="Pfam" id="PF15232"/>
    </source>
</evidence>
<keyword evidence="4" id="KW-1185">Reference proteome</keyword>
<feature type="compositionally biased region" description="Basic and acidic residues" evidence="1">
    <location>
        <begin position="19"/>
        <end position="30"/>
    </location>
</feature>
<feature type="compositionally biased region" description="Polar residues" evidence="1">
    <location>
        <begin position="87"/>
        <end position="96"/>
    </location>
</feature>
<dbReference type="AlphaFoldDB" id="A0A672IC46"/>
<dbReference type="Pfam" id="PF15232">
    <property type="entry name" value="DUF4585"/>
    <property type="match status" value="1"/>
</dbReference>
<dbReference type="InterPro" id="IPR027838">
    <property type="entry name" value="DUF4585"/>
</dbReference>
<reference evidence="3" key="2">
    <citation type="submission" date="2025-08" db="UniProtKB">
        <authorList>
            <consortium name="Ensembl"/>
        </authorList>
    </citation>
    <scope>IDENTIFICATION</scope>
</reference>
<feature type="region of interest" description="Disordered" evidence="1">
    <location>
        <begin position="81"/>
        <end position="164"/>
    </location>
</feature>
<evidence type="ECO:0000256" key="1">
    <source>
        <dbReference type="SAM" id="MobiDB-lite"/>
    </source>
</evidence>
<reference evidence="3" key="1">
    <citation type="submission" date="2019-06" db="EMBL/GenBank/DDBJ databases">
        <authorList>
            <consortium name="Wellcome Sanger Institute Data Sharing"/>
        </authorList>
    </citation>
    <scope>NUCLEOTIDE SEQUENCE [LARGE SCALE GENOMIC DNA]</scope>
</reference>
<dbReference type="PANTHER" id="PTHR33775:SF4">
    <property type="entry name" value="CHROMOSOME 4 OPEN READING FRAME 54"/>
    <property type="match status" value="1"/>
</dbReference>